<comment type="caution">
    <text evidence="2">The sequence shown here is derived from an EMBL/GenBank/DDBJ whole genome shotgun (WGS) entry which is preliminary data.</text>
</comment>
<dbReference type="Gene3D" id="3.30.1540.10">
    <property type="entry name" value="formyl-coa transferase, domain 3"/>
    <property type="match status" value="1"/>
</dbReference>
<reference evidence="2" key="1">
    <citation type="submission" date="2019-08" db="EMBL/GenBank/DDBJ databases">
        <authorList>
            <person name="Kucharzyk K."/>
            <person name="Murdoch R.W."/>
            <person name="Higgins S."/>
            <person name="Loffler F."/>
        </authorList>
    </citation>
    <scope>NUCLEOTIDE SEQUENCE</scope>
</reference>
<accession>A0A644UN65</accession>
<dbReference type="PANTHER" id="PTHR48228">
    <property type="entry name" value="SUCCINYL-COA--D-CITRAMALATE COA-TRANSFERASE"/>
    <property type="match status" value="1"/>
</dbReference>
<name>A0A644UN65_9ZZZZ</name>
<organism evidence="2">
    <name type="scientific">bioreactor metagenome</name>
    <dbReference type="NCBI Taxonomy" id="1076179"/>
    <lineage>
        <taxon>unclassified sequences</taxon>
        <taxon>metagenomes</taxon>
        <taxon>ecological metagenomes</taxon>
    </lineage>
</organism>
<gene>
    <name evidence="2" type="primary">baiF_3</name>
    <name evidence="2" type="ORF">SDC9_26260</name>
</gene>
<protein>
    <submittedName>
        <fullName evidence="2">Bile acid-CoA transferase</fullName>
        <ecNumber evidence="2">2.8.3.25</ecNumber>
    </submittedName>
</protein>
<dbReference type="PANTHER" id="PTHR48228:SF6">
    <property type="entry name" value="L-CARNITINE COA-TRANSFERASE"/>
    <property type="match status" value="1"/>
</dbReference>
<dbReference type="InterPro" id="IPR050509">
    <property type="entry name" value="CoA-transferase_III"/>
</dbReference>
<dbReference type="InterPro" id="IPR044855">
    <property type="entry name" value="CoA-Trfase_III_dom3_sf"/>
</dbReference>
<dbReference type="EC" id="2.8.3.25" evidence="2"/>
<evidence type="ECO:0000256" key="1">
    <source>
        <dbReference type="ARBA" id="ARBA00022679"/>
    </source>
</evidence>
<proteinExistence type="predicted"/>
<dbReference type="Pfam" id="PF02515">
    <property type="entry name" value="CoA_transf_3"/>
    <property type="match status" value="1"/>
</dbReference>
<dbReference type="SUPFAM" id="SSF89796">
    <property type="entry name" value="CoA-transferase family III (CaiB/BaiF)"/>
    <property type="match status" value="1"/>
</dbReference>
<dbReference type="AlphaFoldDB" id="A0A644UN65"/>
<sequence length="406" mass="44604">MKSSEIPKFGPLSGVKVISCGLSVAGPFAAAMMADFGADVIFVESPIVKDQFRTTDSLSYLNKDRRNHRAIVLDVVKPEGKEIFLSLLKDADIFIENSKAGTWDKRGLGDEELWKVNPKLVITHISGYGQTGEPEYLSRGSYDSIGQAFSGFMNMNGEPDGLPAPAPAYMGDYVAGLTGSWATLAAYINAQKTGVGESIDCAQFEALLMIQAGFPSDWINYKIERKRSGASSPTFAGCQPYKCQDGYVYTFFLSTLTLQKGLPLLGLEFGSPDFPSDKYAVFKGTPGAELLHQRLEEFCAVRTVMEAEKELNAHGIVSSAIITYQTMYDHPHYKARGVFQEYDAFEGGKFIAPAIAPRLKNNPGKVWRAAPSYGKDNEDVLEELGYSSEQIKDFYAKNILKQDPTC</sequence>
<dbReference type="InterPro" id="IPR003673">
    <property type="entry name" value="CoA-Trfase_fam_III"/>
</dbReference>
<dbReference type="InterPro" id="IPR023606">
    <property type="entry name" value="CoA-Trfase_III_dom_1_sf"/>
</dbReference>
<keyword evidence="1 2" id="KW-0808">Transferase</keyword>
<dbReference type="Gene3D" id="3.40.50.10540">
    <property type="entry name" value="Crotonobetainyl-coa:carnitine coa-transferase, domain 1"/>
    <property type="match status" value="1"/>
</dbReference>
<evidence type="ECO:0000313" key="2">
    <source>
        <dbReference type="EMBL" id="MPL80361.1"/>
    </source>
</evidence>
<dbReference type="GO" id="GO:0033881">
    <property type="term" value="F:bile-acid-CoA transferase activity"/>
    <property type="evidence" value="ECO:0007669"/>
    <property type="project" value="UniProtKB-EC"/>
</dbReference>
<dbReference type="EMBL" id="VSSQ01000136">
    <property type="protein sequence ID" value="MPL80361.1"/>
    <property type="molecule type" value="Genomic_DNA"/>
</dbReference>